<dbReference type="STRING" id="993689.GCA_002077135_00249"/>
<evidence type="ECO:0000313" key="2">
    <source>
        <dbReference type="Proteomes" id="UP000307749"/>
    </source>
</evidence>
<protein>
    <submittedName>
        <fullName evidence="1">Uncharacterized protein</fullName>
    </submittedName>
</protein>
<dbReference type="AlphaFoldDB" id="A0A4S3KQZ5"/>
<proteinExistence type="predicted"/>
<dbReference type="EMBL" id="MWQO01000014">
    <property type="protein sequence ID" value="THD11346.1"/>
    <property type="molecule type" value="Genomic_DNA"/>
</dbReference>
<accession>A0A4S3KQZ5</accession>
<organism evidence="1 2">
    <name type="scientific">Metallibacterium scheffleri</name>
    <dbReference type="NCBI Taxonomy" id="993689"/>
    <lineage>
        <taxon>Bacteria</taxon>
        <taxon>Pseudomonadati</taxon>
        <taxon>Pseudomonadota</taxon>
        <taxon>Gammaproteobacteria</taxon>
        <taxon>Lysobacterales</taxon>
        <taxon>Rhodanobacteraceae</taxon>
        <taxon>Metallibacterium</taxon>
    </lineage>
</organism>
<dbReference type="Pfam" id="PF20213">
    <property type="entry name" value="DUF6573"/>
    <property type="match status" value="1"/>
</dbReference>
<dbReference type="RefSeq" id="WP_081130290.1">
    <property type="nucleotide sequence ID" value="NZ_LDOS01000005.1"/>
</dbReference>
<evidence type="ECO:0000313" key="1">
    <source>
        <dbReference type="EMBL" id="THD11346.1"/>
    </source>
</evidence>
<sequence>MFKDTDLVYTYSREDALNDGVLIDITAPASKVGFHAHTAMTHGVSTEVIDGSHGDLASPDMRLERIQQMLLNALVAIRRAGKSNDSIVFFDAHQVQCKLMIGPGDRGEPVFTVLLANED</sequence>
<name>A0A4S3KQZ5_9GAMM</name>
<gene>
    <name evidence="1" type="ORF">B1806_04295</name>
</gene>
<reference evidence="1 2" key="1">
    <citation type="submission" date="2017-02" db="EMBL/GenBank/DDBJ databases">
        <title>Whole genome sequencing of Metallibacterium scheffleri DSM 24874 (T).</title>
        <authorList>
            <person name="Kumar S."/>
            <person name="Patil P."/>
            <person name="Patil P.B."/>
        </authorList>
    </citation>
    <scope>NUCLEOTIDE SEQUENCE [LARGE SCALE GENOMIC DNA]</scope>
    <source>
        <strain evidence="1 2">DSM 24874</strain>
    </source>
</reference>
<keyword evidence="2" id="KW-1185">Reference proteome</keyword>
<dbReference type="Proteomes" id="UP000307749">
    <property type="component" value="Unassembled WGS sequence"/>
</dbReference>
<dbReference type="OrthoDB" id="4556966at2"/>
<dbReference type="InterPro" id="IPR046480">
    <property type="entry name" value="DUF6573"/>
</dbReference>
<comment type="caution">
    <text evidence="1">The sequence shown here is derived from an EMBL/GenBank/DDBJ whole genome shotgun (WGS) entry which is preliminary data.</text>
</comment>